<evidence type="ECO:0000259" key="1">
    <source>
        <dbReference type="PROSITE" id="PS51186"/>
    </source>
</evidence>
<evidence type="ECO:0000313" key="2">
    <source>
        <dbReference type="EMBL" id="PSR23593.1"/>
    </source>
</evidence>
<comment type="caution">
    <text evidence="2">The sequence shown here is derived from an EMBL/GenBank/DDBJ whole genome shotgun (WGS) entry which is preliminary data.</text>
</comment>
<keyword evidence="2" id="KW-0808">Transferase</keyword>
<dbReference type="GO" id="GO:0016747">
    <property type="term" value="F:acyltransferase activity, transferring groups other than amino-acyl groups"/>
    <property type="evidence" value="ECO:0007669"/>
    <property type="project" value="InterPro"/>
</dbReference>
<name>A0A2T2WN04_9FIRM</name>
<dbReference type="Pfam" id="PF00583">
    <property type="entry name" value="Acetyltransf_1"/>
    <property type="match status" value="1"/>
</dbReference>
<sequence>MCPVLFKGGPWSVRYVRATAEDQARIQEFLSQFVDDYLSEHIEAYLSSDSGGVYLALDEDSQVVGSAIVDLVKAQEAYVSGMRIRPDLQATALGQEFAEFQVQEAKRLGAQVIRALVGSGNEISQKVLQEKLGFQVVDEWVVGSLQGFEAPPFADLDAGPAWAVDRDRLAAFFHEHENDFWSDRDHWLPRKLTFEDVWQGVESGSAAVAPQDANQSVDALALFRIHEGDMHLNYLRSMGQHLKALMQYLWVESRAWGVKTLHFGLPRNSADTLIEVAGLPLQREWHGIILEKHVGLTSTSMV</sequence>
<gene>
    <name evidence="2" type="ORF">C7B45_02140</name>
</gene>
<dbReference type="PROSITE" id="PS51186">
    <property type="entry name" value="GNAT"/>
    <property type="match status" value="1"/>
</dbReference>
<proteinExistence type="predicted"/>
<evidence type="ECO:0000313" key="3">
    <source>
        <dbReference type="Proteomes" id="UP000241848"/>
    </source>
</evidence>
<organism evidence="2 3">
    <name type="scientific">Sulfobacillus acidophilus</name>
    <dbReference type="NCBI Taxonomy" id="53633"/>
    <lineage>
        <taxon>Bacteria</taxon>
        <taxon>Bacillati</taxon>
        <taxon>Bacillota</taxon>
        <taxon>Clostridia</taxon>
        <taxon>Eubacteriales</taxon>
        <taxon>Clostridiales Family XVII. Incertae Sedis</taxon>
        <taxon>Sulfobacillus</taxon>
    </lineage>
</organism>
<dbReference type="AlphaFoldDB" id="A0A2T2WN04"/>
<feature type="domain" description="N-acetyltransferase" evidence="1">
    <location>
        <begin position="13"/>
        <end position="155"/>
    </location>
</feature>
<protein>
    <submittedName>
        <fullName evidence="2">N-acetyltransferase</fullName>
    </submittedName>
</protein>
<dbReference type="EMBL" id="PXYV01000004">
    <property type="protein sequence ID" value="PSR23593.1"/>
    <property type="molecule type" value="Genomic_DNA"/>
</dbReference>
<dbReference type="Gene3D" id="3.40.630.30">
    <property type="match status" value="1"/>
</dbReference>
<dbReference type="InterPro" id="IPR016181">
    <property type="entry name" value="Acyl_CoA_acyltransferase"/>
</dbReference>
<dbReference type="Proteomes" id="UP000241848">
    <property type="component" value="Unassembled WGS sequence"/>
</dbReference>
<dbReference type="SUPFAM" id="SSF55729">
    <property type="entry name" value="Acyl-CoA N-acyltransferases (Nat)"/>
    <property type="match status" value="1"/>
</dbReference>
<dbReference type="InterPro" id="IPR000182">
    <property type="entry name" value="GNAT_dom"/>
</dbReference>
<reference evidence="2 3" key="1">
    <citation type="journal article" date="2014" name="BMC Genomics">
        <title>Comparison of environmental and isolate Sulfobacillus genomes reveals diverse carbon, sulfur, nitrogen, and hydrogen metabolisms.</title>
        <authorList>
            <person name="Justice N.B."/>
            <person name="Norman A."/>
            <person name="Brown C.T."/>
            <person name="Singh A."/>
            <person name="Thomas B.C."/>
            <person name="Banfield J.F."/>
        </authorList>
    </citation>
    <scope>NUCLEOTIDE SEQUENCE [LARGE SCALE GENOMIC DNA]</scope>
    <source>
        <strain evidence="2">AMDSBA3</strain>
    </source>
</reference>
<accession>A0A2T2WN04</accession>